<sequence>MKKPSLWSAICAAALAFAAVAAEAQAAGWPTGPVKLIVPLAAGGSSDIAARALAQGLSARWKQPVVVENRTGGSTIIAAQYVLGQPADGYTLDVFPTTHSINPGVRSSMPFDTMKDFSYAAMFMDAPMAIFANPKFPASSLEELIAEAKKHPDQPILFASPGVASAGHMGGALLQSLTGIKLQHVAYTGSATALPDVLSGRVPLFITPLTGLTQYVDNGQLKLISVLGAARAKQYPNVAAASEIVPGLVVRAFTGIAVRAGTSPEVIQKIADDTKAVVNSPEYAQVSNSAGFVPWVTSPKETTDLMQHEVDQWKQIAAKQDIHVK</sequence>
<dbReference type="PIRSF" id="PIRSF017082">
    <property type="entry name" value="YflP"/>
    <property type="match status" value="1"/>
</dbReference>
<feature type="signal peptide" evidence="2">
    <location>
        <begin position="1"/>
        <end position="26"/>
    </location>
</feature>
<name>A0A387G1H0_9HYPH</name>
<dbReference type="Gene3D" id="3.40.190.150">
    <property type="entry name" value="Bordetella uptake gene, domain 1"/>
    <property type="match status" value="1"/>
</dbReference>
<accession>A0A387G1H0</accession>
<keyword evidence="4" id="KW-1185">Reference proteome</keyword>
<dbReference type="AlphaFoldDB" id="A0A387G1H0"/>
<protein>
    <submittedName>
        <fullName evidence="3">Tripartite tricarboxylate transporter substrate binding protein</fullName>
    </submittedName>
</protein>
<dbReference type="Pfam" id="PF03401">
    <property type="entry name" value="TctC"/>
    <property type="match status" value="1"/>
</dbReference>
<comment type="similarity">
    <text evidence="1">Belongs to the UPF0065 (bug) family.</text>
</comment>
<dbReference type="KEGG" id="rjg:CCGE525_23635"/>
<dbReference type="Proteomes" id="UP000282195">
    <property type="component" value="Plasmid pRCCGE525c"/>
</dbReference>
<dbReference type="PANTHER" id="PTHR42928:SF5">
    <property type="entry name" value="BLR1237 PROTEIN"/>
    <property type="match status" value="1"/>
</dbReference>
<dbReference type="OrthoDB" id="8443386at2"/>
<reference evidence="3 4" key="1">
    <citation type="submission" date="2018-10" db="EMBL/GenBank/DDBJ databases">
        <title>Rhizobium etli, R. leguminosarum and a new Rhizobium genospecies from Phaseolus dumosus.</title>
        <authorList>
            <person name="Ramirez-Puebla S.T."/>
            <person name="Rogel-Hernandez M.A."/>
            <person name="Guerrero G."/>
            <person name="Ormeno-Orrillo E."/>
            <person name="Martinez-Romero J.C."/>
            <person name="Negrete-Yankelevich S."/>
            <person name="Martinez-Romero E."/>
        </authorList>
    </citation>
    <scope>NUCLEOTIDE SEQUENCE [LARGE SCALE GENOMIC DNA]</scope>
    <source>
        <strain evidence="3 4">CCGE525</strain>
        <plasmid evidence="4">prccge525c</plasmid>
    </source>
</reference>
<geneLocation type="plasmid" evidence="4">
    <name>prccge525c</name>
</geneLocation>
<dbReference type="EMBL" id="CP032695">
    <property type="protein sequence ID" value="AYG61862.1"/>
    <property type="molecule type" value="Genomic_DNA"/>
</dbReference>
<gene>
    <name evidence="3" type="ORF">CCGE525_23635</name>
</gene>
<evidence type="ECO:0000256" key="2">
    <source>
        <dbReference type="SAM" id="SignalP"/>
    </source>
</evidence>
<dbReference type="RefSeq" id="WP_120706798.1">
    <property type="nucleotide sequence ID" value="NZ_CP032695.1"/>
</dbReference>
<keyword evidence="2" id="KW-0732">Signal</keyword>
<evidence type="ECO:0000313" key="4">
    <source>
        <dbReference type="Proteomes" id="UP000282195"/>
    </source>
</evidence>
<evidence type="ECO:0000313" key="3">
    <source>
        <dbReference type="EMBL" id="AYG61862.1"/>
    </source>
</evidence>
<organism evidence="3 4">
    <name type="scientific">Rhizobium jaguaris</name>
    <dbReference type="NCBI Taxonomy" id="1312183"/>
    <lineage>
        <taxon>Bacteria</taxon>
        <taxon>Pseudomonadati</taxon>
        <taxon>Pseudomonadota</taxon>
        <taxon>Alphaproteobacteria</taxon>
        <taxon>Hyphomicrobiales</taxon>
        <taxon>Rhizobiaceae</taxon>
        <taxon>Rhizobium/Agrobacterium group</taxon>
        <taxon>Rhizobium</taxon>
    </lineage>
</organism>
<feature type="chain" id="PRO_5017259607" evidence="2">
    <location>
        <begin position="27"/>
        <end position="325"/>
    </location>
</feature>
<dbReference type="InterPro" id="IPR042100">
    <property type="entry name" value="Bug_dom1"/>
</dbReference>
<evidence type="ECO:0000256" key="1">
    <source>
        <dbReference type="ARBA" id="ARBA00006987"/>
    </source>
</evidence>
<dbReference type="SUPFAM" id="SSF53850">
    <property type="entry name" value="Periplasmic binding protein-like II"/>
    <property type="match status" value="1"/>
</dbReference>
<keyword evidence="3" id="KW-0614">Plasmid</keyword>
<dbReference type="PANTHER" id="PTHR42928">
    <property type="entry name" value="TRICARBOXYLATE-BINDING PROTEIN"/>
    <property type="match status" value="1"/>
</dbReference>
<dbReference type="Gene3D" id="3.40.190.10">
    <property type="entry name" value="Periplasmic binding protein-like II"/>
    <property type="match status" value="1"/>
</dbReference>
<proteinExistence type="inferred from homology"/>
<dbReference type="InterPro" id="IPR005064">
    <property type="entry name" value="BUG"/>
</dbReference>
<dbReference type="CDD" id="cd07012">
    <property type="entry name" value="PBP2_Bug_TTT"/>
    <property type="match status" value="1"/>
</dbReference>